<reference evidence="3" key="2">
    <citation type="submission" date="2022-01" db="EMBL/GenBank/DDBJ databases">
        <authorList>
            <person name="Yamashiro T."/>
            <person name="Shiraishi A."/>
            <person name="Satake H."/>
            <person name="Nakayama K."/>
        </authorList>
    </citation>
    <scope>NUCLEOTIDE SEQUENCE</scope>
</reference>
<keyword evidence="4" id="KW-1185">Reference proteome</keyword>
<sequence length="269" mass="30493">MAYSSTSSNSEVSIDSNCSSSCLENVKIIKEQNEQLLKNLRTSKLNAIAYKIGLESLEARLLVYKKNESVYEEDIKVLKREIHLRELATTELRRKLELAQKQKDEIQVTVENFENSSKSLSKLIDCQIVDKCKTGLGYNVVPPLYIGNFMPPKPDLSFSSLEKFVNEPIVSKPIVKKPVVEISKAKASVDKPKVVRKNFGPPLIEDWISDSKDEAESKPKIEKKTVKPSFAKIEFVKSKEQVKSPRKTTDKQGDQNRLNTHSPRGNQRN</sequence>
<accession>A0ABQ5I2E1</accession>
<feature type="region of interest" description="Disordered" evidence="2">
    <location>
        <begin position="236"/>
        <end position="269"/>
    </location>
</feature>
<evidence type="ECO:0000313" key="4">
    <source>
        <dbReference type="Proteomes" id="UP001151760"/>
    </source>
</evidence>
<organism evidence="3 4">
    <name type="scientific">Tanacetum coccineum</name>
    <dbReference type="NCBI Taxonomy" id="301880"/>
    <lineage>
        <taxon>Eukaryota</taxon>
        <taxon>Viridiplantae</taxon>
        <taxon>Streptophyta</taxon>
        <taxon>Embryophyta</taxon>
        <taxon>Tracheophyta</taxon>
        <taxon>Spermatophyta</taxon>
        <taxon>Magnoliopsida</taxon>
        <taxon>eudicotyledons</taxon>
        <taxon>Gunneridae</taxon>
        <taxon>Pentapetalae</taxon>
        <taxon>asterids</taxon>
        <taxon>campanulids</taxon>
        <taxon>Asterales</taxon>
        <taxon>Asteraceae</taxon>
        <taxon>Asteroideae</taxon>
        <taxon>Anthemideae</taxon>
        <taxon>Anthemidinae</taxon>
        <taxon>Tanacetum</taxon>
    </lineage>
</organism>
<reference evidence="3" key="1">
    <citation type="journal article" date="2022" name="Int. J. Mol. Sci.">
        <title>Draft Genome of Tanacetum Coccineum: Genomic Comparison of Closely Related Tanacetum-Family Plants.</title>
        <authorList>
            <person name="Yamashiro T."/>
            <person name="Shiraishi A."/>
            <person name="Nakayama K."/>
            <person name="Satake H."/>
        </authorList>
    </citation>
    <scope>NUCLEOTIDE SEQUENCE</scope>
</reference>
<feature type="compositionally biased region" description="Basic and acidic residues" evidence="2">
    <location>
        <begin position="236"/>
        <end position="254"/>
    </location>
</feature>
<dbReference type="EMBL" id="BQNB010020227">
    <property type="protein sequence ID" value="GJT93702.1"/>
    <property type="molecule type" value="Genomic_DNA"/>
</dbReference>
<evidence type="ECO:0000256" key="2">
    <source>
        <dbReference type="SAM" id="MobiDB-lite"/>
    </source>
</evidence>
<name>A0ABQ5I2E1_9ASTR</name>
<feature type="coiled-coil region" evidence="1">
    <location>
        <begin position="89"/>
        <end position="116"/>
    </location>
</feature>
<feature type="compositionally biased region" description="Polar residues" evidence="2">
    <location>
        <begin position="255"/>
        <end position="269"/>
    </location>
</feature>
<gene>
    <name evidence="3" type="ORF">Tco_1082547</name>
</gene>
<keyword evidence="1" id="KW-0175">Coiled coil</keyword>
<evidence type="ECO:0000313" key="3">
    <source>
        <dbReference type="EMBL" id="GJT93702.1"/>
    </source>
</evidence>
<proteinExistence type="predicted"/>
<dbReference type="Proteomes" id="UP001151760">
    <property type="component" value="Unassembled WGS sequence"/>
</dbReference>
<protein>
    <submittedName>
        <fullName evidence="3">Uncharacterized protein</fullName>
    </submittedName>
</protein>
<evidence type="ECO:0000256" key="1">
    <source>
        <dbReference type="SAM" id="Coils"/>
    </source>
</evidence>
<comment type="caution">
    <text evidence="3">The sequence shown here is derived from an EMBL/GenBank/DDBJ whole genome shotgun (WGS) entry which is preliminary data.</text>
</comment>